<dbReference type="Proteomes" id="UP001525961">
    <property type="component" value="Unassembled WGS sequence"/>
</dbReference>
<name>A0ABT2N8T8_9CYAN</name>
<gene>
    <name evidence="2" type="ORF">NG792_11170</name>
</gene>
<evidence type="ECO:0000313" key="2">
    <source>
        <dbReference type="EMBL" id="MCT7978269.1"/>
    </source>
</evidence>
<dbReference type="RefSeq" id="WP_261235505.1">
    <property type="nucleotide sequence ID" value="NZ_JAMXFA010000013.1"/>
</dbReference>
<organism evidence="2 3">
    <name type="scientific">Laspinema olomoucense D3b</name>
    <dbReference type="NCBI Taxonomy" id="2953688"/>
    <lineage>
        <taxon>Bacteria</taxon>
        <taxon>Bacillati</taxon>
        <taxon>Cyanobacteriota</taxon>
        <taxon>Cyanophyceae</taxon>
        <taxon>Oscillatoriophycideae</taxon>
        <taxon>Oscillatoriales</taxon>
        <taxon>Laspinemataceae</taxon>
        <taxon>Laspinema</taxon>
        <taxon>Laspinema olomoucense</taxon>
    </lineage>
</organism>
<evidence type="ECO:0000256" key="1">
    <source>
        <dbReference type="SAM" id="SignalP"/>
    </source>
</evidence>
<comment type="caution">
    <text evidence="2">The sequence shown here is derived from an EMBL/GenBank/DDBJ whole genome shotgun (WGS) entry which is preliminary data.</text>
</comment>
<evidence type="ECO:0000313" key="3">
    <source>
        <dbReference type="Proteomes" id="UP001525961"/>
    </source>
</evidence>
<reference evidence="2 3" key="1">
    <citation type="journal article" date="2022" name="Front. Microbiol.">
        <title>High genomic differentiation and limited gene flow indicate recent cryptic speciation within the genus Laspinema (cyanobacteria).</title>
        <authorList>
            <person name="Stanojkovic A."/>
            <person name="Skoupy S."/>
            <person name="Skaloud P."/>
            <person name="Dvorak P."/>
        </authorList>
    </citation>
    <scope>NUCLEOTIDE SEQUENCE [LARGE SCALE GENOMIC DNA]</scope>
    <source>
        <strain evidence="2 3">D3b</strain>
    </source>
</reference>
<protein>
    <submittedName>
        <fullName evidence="2">Uncharacterized protein</fullName>
    </submittedName>
</protein>
<proteinExistence type="predicted"/>
<keyword evidence="1" id="KW-0732">Signal</keyword>
<keyword evidence="3" id="KW-1185">Reference proteome</keyword>
<feature type="chain" id="PRO_5046349782" evidence="1">
    <location>
        <begin position="25"/>
        <end position="49"/>
    </location>
</feature>
<dbReference type="EMBL" id="JAMXFA010000013">
    <property type="protein sequence ID" value="MCT7978269.1"/>
    <property type="molecule type" value="Genomic_DNA"/>
</dbReference>
<feature type="signal peptide" evidence="1">
    <location>
        <begin position="1"/>
        <end position="24"/>
    </location>
</feature>
<sequence>MNKFSMMPIAVVLSSVLTAPPSFAQPIAPAAAGQAHLIWYKLYLTKKQL</sequence>
<accession>A0ABT2N8T8</accession>